<feature type="region of interest" description="Disordered" evidence="1">
    <location>
        <begin position="326"/>
        <end position="354"/>
    </location>
</feature>
<evidence type="ECO:0000256" key="1">
    <source>
        <dbReference type="SAM" id="MobiDB-lite"/>
    </source>
</evidence>
<name>A0A9D1EB81_9FIRM</name>
<protein>
    <recommendedName>
        <fullName evidence="4">Transposase</fullName>
    </recommendedName>
</protein>
<dbReference type="AlphaFoldDB" id="A0A9D1EB81"/>
<accession>A0A9D1EB81</accession>
<evidence type="ECO:0000313" key="2">
    <source>
        <dbReference type="EMBL" id="HIR71603.1"/>
    </source>
</evidence>
<evidence type="ECO:0000313" key="3">
    <source>
        <dbReference type="Proteomes" id="UP000823912"/>
    </source>
</evidence>
<dbReference type="EMBL" id="DVHM01000173">
    <property type="protein sequence ID" value="HIR71603.1"/>
    <property type="molecule type" value="Genomic_DNA"/>
</dbReference>
<evidence type="ECO:0008006" key="4">
    <source>
        <dbReference type="Google" id="ProtNLM"/>
    </source>
</evidence>
<proteinExistence type="predicted"/>
<gene>
    <name evidence="2" type="ORF">IAA55_10020</name>
</gene>
<dbReference type="Proteomes" id="UP000823912">
    <property type="component" value="Unassembled WGS sequence"/>
</dbReference>
<reference evidence="2" key="1">
    <citation type="submission" date="2020-10" db="EMBL/GenBank/DDBJ databases">
        <authorList>
            <person name="Gilroy R."/>
        </authorList>
    </citation>
    <scope>NUCLEOTIDE SEQUENCE</scope>
    <source>
        <strain evidence="2">ChiSjej5B23-6657</strain>
    </source>
</reference>
<comment type="caution">
    <text evidence="2">The sequence shown here is derived from an EMBL/GenBank/DDBJ whole genome shotgun (WGS) entry which is preliminary data.</text>
</comment>
<reference evidence="2" key="2">
    <citation type="journal article" date="2021" name="PeerJ">
        <title>Extensive microbial diversity within the chicken gut microbiome revealed by metagenomics and culture.</title>
        <authorList>
            <person name="Gilroy R."/>
            <person name="Ravi A."/>
            <person name="Getino M."/>
            <person name="Pursley I."/>
            <person name="Horton D.L."/>
            <person name="Alikhan N.F."/>
            <person name="Baker D."/>
            <person name="Gharbi K."/>
            <person name="Hall N."/>
            <person name="Watson M."/>
            <person name="Adriaenssens E.M."/>
            <person name="Foster-Nyarko E."/>
            <person name="Jarju S."/>
            <person name="Secka A."/>
            <person name="Antonio M."/>
            <person name="Oren A."/>
            <person name="Chaudhuri R.R."/>
            <person name="La Ragione R."/>
            <person name="Hildebrand F."/>
            <person name="Pallen M.J."/>
        </authorList>
    </citation>
    <scope>NUCLEOTIDE SEQUENCE</scope>
    <source>
        <strain evidence="2">ChiSjej5B23-6657</strain>
    </source>
</reference>
<organism evidence="2 3">
    <name type="scientific">Candidatus Pullilachnospira gallistercoris</name>
    <dbReference type="NCBI Taxonomy" id="2840911"/>
    <lineage>
        <taxon>Bacteria</taxon>
        <taxon>Bacillati</taxon>
        <taxon>Bacillota</taxon>
        <taxon>Clostridia</taxon>
        <taxon>Lachnospirales</taxon>
        <taxon>Lachnospiraceae</taxon>
        <taxon>Lachnospiraceae incertae sedis</taxon>
        <taxon>Candidatus Pullilachnospira</taxon>
    </lineage>
</organism>
<sequence length="354" mass="40987">MNYVNRKYKDTLFRALFSERKHLLSLYNAVNETNYTNEEDLEINTLENVIYLKMKNDISFLFGFSLNLYEHQSSVNPNMPLRDLFYVADLLQKIVKDRNLYSSSLVGIPTPKFVMFYNGTDEEAAQMELKLSDAYMQKVGDPDLELKVKMYNINSGKNPELLEHCQRLREYTIFVEKVRTYAAQMEISEAVNRAVDECIAEGVLADFLSEHRAEAVAMSIYEYDEEKHMKAEREEHYALGLQDGVQKGLQQGRYEAFLEMGFSEEEAKHRAEAAAMSIYEYDEEKHMKAEREEHYALGLQDGIHQGLEKGLHQGRYEAFLEMGLSEEEARRRAQAGNENGKDNVGVQRDNTVEK</sequence>